<keyword evidence="3" id="KW-1185">Reference proteome</keyword>
<sequence length="132" mass="15426">MGNLSRSLGSNWVIIPHYGRLGRMSAEYQQWWDVVRRAYWHQDHPWQEEGARGRRFWQRPAPRLGIPRQGESCSYRIERERRPLRAHAVVEPMSVYPREGGSGKRDRRGGATKKAAQAPQASRRTRPIRTPL</sequence>
<dbReference type="Proteomes" id="UP000017836">
    <property type="component" value="Unassembled WGS sequence"/>
</dbReference>
<feature type="region of interest" description="Disordered" evidence="1">
    <location>
        <begin position="89"/>
        <end position="132"/>
    </location>
</feature>
<proteinExistence type="predicted"/>
<organism evidence="2 3">
    <name type="scientific">Amborella trichopoda</name>
    <dbReference type="NCBI Taxonomy" id="13333"/>
    <lineage>
        <taxon>Eukaryota</taxon>
        <taxon>Viridiplantae</taxon>
        <taxon>Streptophyta</taxon>
        <taxon>Embryophyta</taxon>
        <taxon>Tracheophyta</taxon>
        <taxon>Spermatophyta</taxon>
        <taxon>Magnoliopsida</taxon>
        <taxon>Amborellales</taxon>
        <taxon>Amborellaceae</taxon>
        <taxon>Amborella</taxon>
    </lineage>
</organism>
<reference evidence="3" key="1">
    <citation type="journal article" date="2013" name="Science">
        <title>The Amborella genome and the evolution of flowering plants.</title>
        <authorList>
            <consortium name="Amborella Genome Project"/>
        </authorList>
    </citation>
    <scope>NUCLEOTIDE SEQUENCE [LARGE SCALE GENOMIC DNA]</scope>
</reference>
<evidence type="ECO:0000256" key="1">
    <source>
        <dbReference type="SAM" id="MobiDB-lite"/>
    </source>
</evidence>
<feature type="compositionally biased region" description="Basic residues" evidence="1">
    <location>
        <begin position="123"/>
        <end position="132"/>
    </location>
</feature>
<dbReference type="Gramene" id="ERN10259">
    <property type="protein sequence ID" value="ERN10259"/>
    <property type="gene ID" value="AMTR_s00422p00009290"/>
</dbReference>
<evidence type="ECO:0000313" key="3">
    <source>
        <dbReference type="Proteomes" id="UP000017836"/>
    </source>
</evidence>
<gene>
    <name evidence="2" type="ORF">AMTR_s00422p00009290</name>
</gene>
<dbReference type="EMBL" id="KI392899">
    <property type="protein sequence ID" value="ERN10259.1"/>
    <property type="molecule type" value="Genomic_DNA"/>
</dbReference>
<dbReference type="HOGENOM" id="CLU_1919926_0_0_1"/>
<evidence type="ECO:0000313" key="2">
    <source>
        <dbReference type="EMBL" id="ERN10259.1"/>
    </source>
</evidence>
<name>W1PR24_AMBTC</name>
<dbReference type="AlphaFoldDB" id="W1PR24"/>
<protein>
    <submittedName>
        <fullName evidence="2">Uncharacterized protein</fullName>
    </submittedName>
</protein>
<accession>W1PR24</accession>